<evidence type="ECO:0000259" key="5">
    <source>
        <dbReference type="SMART" id="SM00983"/>
    </source>
</evidence>
<accession>A0A8S1HUI3</accession>
<proteinExistence type="predicted"/>
<dbReference type="PANTHER" id="PTHR13622">
    <property type="entry name" value="THIAMIN PYROPHOSPHOKINASE"/>
    <property type="match status" value="1"/>
</dbReference>
<dbReference type="InterPro" id="IPR007373">
    <property type="entry name" value="Thiamin_PyroPKinase_B1-bd"/>
</dbReference>
<feature type="domain" description="Thiamin pyrophosphokinase thiamin-binding" evidence="5">
    <location>
        <begin position="174"/>
        <end position="242"/>
    </location>
</feature>
<keyword evidence="1" id="KW-0808">Transferase</keyword>
<dbReference type="GO" id="GO:0030975">
    <property type="term" value="F:thiamine binding"/>
    <property type="evidence" value="ECO:0007669"/>
    <property type="project" value="InterPro"/>
</dbReference>
<organism evidence="6 7">
    <name type="scientific">Caenorhabditis auriculariae</name>
    <dbReference type="NCBI Taxonomy" id="2777116"/>
    <lineage>
        <taxon>Eukaryota</taxon>
        <taxon>Metazoa</taxon>
        <taxon>Ecdysozoa</taxon>
        <taxon>Nematoda</taxon>
        <taxon>Chromadorea</taxon>
        <taxon>Rhabditida</taxon>
        <taxon>Rhabditina</taxon>
        <taxon>Rhabditomorpha</taxon>
        <taxon>Rhabditoidea</taxon>
        <taxon>Rhabditidae</taxon>
        <taxon>Peloderinae</taxon>
        <taxon>Caenorhabditis</taxon>
    </lineage>
</organism>
<dbReference type="Proteomes" id="UP000835052">
    <property type="component" value="Unassembled WGS sequence"/>
</dbReference>
<dbReference type="OrthoDB" id="25149at2759"/>
<dbReference type="GO" id="GO:0009229">
    <property type="term" value="P:thiamine diphosphate biosynthetic process"/>
    <property type="evidence" value="ECO:0007669"/>
    <property type="project" value="InterPro"/>
</dbReference>
<protein>
    <recommendedName>
        <fullName evidence="5">Thiamin pyrophosphokinase thiamin-binding domain-containing protein</fullName>
    </recommendedName>
</protein>
<dbReference type="SUPFAM" id="SSF63862">
    <property type="entry name" value="Thiamin pyrophosphokinase, substrate-binding domain"/>
    <property type="match status" value="1"/>
</dbReference>
<name>A0A8S1HUI3_9PELO</name>
<dbReference type="Gene3D" id="3.40.50.10240">
    <property type="entry name" value="Thiamin pyrophosphokinase, catalytic domain"/>
    <property type="match status" value="1"/>
</dbReference>
<dbReference type="CDD" id="cd07995">
    <property type="entry name" value="TPK"/>
    <property type="match status" value="1"/>
</dbReference>
<dbReference type="SUPFAM" id="SSF63999">
    <property type="entry name" value="Thiamin pyrophosphokinase, catalytic domain"/>
    <property type="match status" value="1"/>
</dbReference>
<dbReference type="Pfam" id="PF04265">
    <property type="entry name" value="TPK_B1_binding"/>
    <property type="match status" value="1"/>
</dbReference>
<dbReference type="GO" id="GO:0004788">
    <property type="term" value="F:thiamine diphosphokinase activity"/>
    <property type="evidence" value="ECO:0007669"/>
    <property type="project" value="InterPro"/>
</dbReference>
<dbReference type="GO" id="GO:0005524">
    <property type="term" value="F:ATP binding"/>
    <property type="evidence" value="ECO:0007669"/>
    <property type="project" value="UniProtKB-KW"/>
</dbReference>
<evidence type="ECO:0000256" key="2">
    <source>
        <dbReference type="ARBA" id="ARBA00022741"/>
    </source>
</evidence>
<dbReference type="EMBL" id="CAJGYM010000129">
    <property type="protein sequence ID" value="CAD6198535.1"/>
    <property type="molecule type" value="Genomic_DNA"/>
</dbReference>
<reference evidence="6" key="1">
    <citation type="submission" date="2020-10" db="EMBL/GenBank/DDBJ databases">
        <authorList>
            <person name="Kikuchi T."/>
        </authorList>
    </citation>
    <scope>NUCLEOTIDE SEQUENCE</scope>
    <source>
        <strain evidence="6">NKZ352</strain>
    </source>
</reference>
<gene>
    <name evidence="6" type="ORF">CAUJ_LOCUS14441</name>
</gene>
<dbReference type="InterPro" id="IPR007371">
    <property type="entry name" value="TPK_catalytic"/>
</dbReference>
<dbReference type="GO" id="GO:0006772">
    <property type="term" value="P:thiamine metabolic process"/>
    <property type="evidence" value="ECO:0007669"/>
    <property type="project" value="InterPro"/>
</dbReference>
<comment type="caution">
    <text evidence="6">The sequence shown here is derived from an EMBL/GenBank/DDBJ whole genome shotgun (WGS) entry which is preliminary data.</text>
</comment>
<keyword evidence="3" id="KW-0418">Kinase</keyword>
<dbReference type="InterPro" id="IPR036759">
    <property type="entry name" value="TPK_catalytic_sf"/>
</dbReference>
<dbReference type="Pfam" id="PF04263">
    <property type="entry name" value="TPK_catalytic"/>
    <property type="match status" value="1"/>
</dbReference>
<evidence type="ECO:0000256" key="3">
    <source>
        <dbReference type="ARBA" id="ARBA00022777"/>
    </source>
</evidence>
<sequence>MMMSPTSKHMRTMKPFNMFHRPEGSLCIWLNGDMAAERPFWVKAWNSAVRRVCTDGASGRVLQRKSDLKMPHAVCGDFDSSNNNTMEHMMKMSVEVCPLLDQNATDLQKTLKYCMEMLEKNPEVKCERIVLLGGLNGRFDHTMATLSTLAHYCEMKIPIYAIDGENLVFCLSPGESMIMCEHNLCSKKCGLMPLCQRTTKVTTRGMKWNLDDSEMEFGKMISTSNEIMDEEIYVKCSAPTLFSMEMHM</sequence>
<keyword evidence="4" id="KW-0067">ATP-binding</keyword>
<evidence type="ECO:0000256" key="4">
    <source>
        <dbReference type="ARBA" id="ARBA00022840"/>
    </source>
</evidence>
<evidence type="ECO:0000256" key="1">
    <source>
        <dbReference type="ARBA" id="ARBA00022679"/>
    </source>
</evidence>
<dbReference type="GO" id="GO:0016301">
    <property type="term" value="F:kinase activity"/>
    <property type="evidence" value="ECO:0007669"/>
    <property type="project" value="UniProtKB-KW"/>
</dbReference>
<dbReference type="AlphaFoldDB" id="A0A8S1HUI3"/>
<dbReference type="InterPro" id="IPR006282">
    <property type="entry name" value="Thi_PPkinase"/>
</dbReference>
<dbReference type="SMART" id="SM00983">
    <property type="entry name" value="TPK_B1_binding"/>
    <property type="match status" value="1"/>
</dbReference>
<dbReference type="NCBIfam" id="TIGR01378">
    <property type="entry name" value="thi_PPkinase"/>
    <property type="match status" value="1"/>
</dbReference>
<evidence type="ECO:0000313" key="6">
    <source>
        <dbReference type="EMBL" id="CAD6198535.1"/>
    </source>
</evidence>
<dbReference type="InterPro" id="IPR036371">
    <property type="entry name" value="TPK_B1-bd_sf"/>
</dbReference>
<dbReference type="PANTHER" id="PTHR13622:SF8">
    <property type="entry name" value="THIAMIN PYROPHOSPHOKINASE 1"/>
    <property type="match status" value="1"/>
</dbReference>
<evidence type="ECO:0000313" key="7">
    <source>
        <dbReference type="Proteomes" id="UP000835052"/>
    </source>
</evidence>
<keyword evidence="7" id="KW-1185">Reference proteome</keyword>
<keyword evidence="2" id="KW-0547">Nucleotide-binding</keyword>